<accession>A0ABY4U4W9</accession>
<evidence type="ECO:0000313" key="2">
    <source>
        <dbReference type="Proteomes" id="UP001056619"/>
    </source>
</evidence>
<sequence>MYCSFVLFSSIGGAKRGRSGHYRSCGAALLGLRSEGCGRDVHPGGQRSPGGLQSFRRSIGVRKLDRHGEAAEAAAQRPQAVTGSIGRILFSRCTGDRRIASGMRRWTVGFAAAAAAFAITSPAQAQSQISSVCGVTGTATAPASITYDPFSPGGLSEVTIPLILRRNRGILLGRTDEVSLVIVAPTGSPPLDVTYRGFRVIYPEGSTAGRPRSLDSRDNGAGSAGEIRYNFGGILSSDLSNPLNLRVSVPPGTDLSAGEPIVLDLLYICSGIGGLASLPVPVREPGTIRINVNTVSALQAYYAGSPLDFGEIGDASTTAVLAAPERYTTPAGNSLRVRSSGPFEVRMRSQNDFRLTYPGGNLGDASQAIRYSARFLGQEVTSNASFGTRTCARAGMDGSAGVLPLRATLKEGGAAKTPAPNYSDVISITFTPVVTAASASNCAGL</sequence>
<name>A0ABY4U4W9_9SPHN</name>
<organism evidence="1 2">
    <name type="scientific">Qipengyuania citrea</name>
    <dbReference type="NCBI Taxonomy" id="225971"/>
    <lineage>
        <taxon>Bacteria</taxon>
        <taxon>Pseudomonadati</taxon>
        <taxon>Pseudomonadota</taxon>
        <taxon>Alphaproteobacteria</taxon>
        <taxon>Sphingomonadales</taxon>
        <taxon>Erythrobacteraceae</taxon>
        <taxon>Qipengyuania</taxon>
    </lineage>
</organism>
<keyword evidence="2" id="KW-1185">Reference proteome</keyword>
<protein>
    <submittedName>
        <fullName evidence="1">Uncharacterized protein</fullName>
    </submittedName>
</protein>
<evidence type="ECO:0000313" key="1">
    <source>
        <dbReference type="EMBL" id="USA60796.1"/>
    </source>
</evidence>
<gene>
    <name evidence="1" type="ORF">NCF85_11950</name>
</gene>
<dbReference type="Proteomes" id="UP001056619">
    <property type="component" value="Chromosome"/>
</dbReference>
<proteinExistence type="predicted"/>
<reference evidence="1 2" key="1">
    <citation type="submission" date="2022-06" db="EMBL/GenBank/DDBJ databases">
        <authorList>
            <person name="Liu G."/>
        </authorList>
    </citation>
    <scope>NUCLEOTIDE SEQUENCE [LARGE SCALE GENOMIC DNA]</scope>
    <source>
        <strain evidence="1 2">E4</strain>
    </source>
</reference>
<dbReference type="EMBL" id="CP098494">
    <property type="protein sequence ID" value="USA60796.1"/>
    <property type="molecule type" value="Genomic_DNA"/>
</dbReference>
<dbReference type="RefSeq" id="WP_301641758.1">
    <property type="nucleotide sequence ID" value="NZ_CP098494.1"/>
</dbReference>